<sequence>MSGLQAPQGSGRANLREDPAAFIEEGERLCARLRELALKKRNLLLAGLMGEQGVGELERIQKEEASLLPGLSALAERVPLFSGGTSAGGSSDAAGKVSGSVRLRAALEELQDLNRKNGLLLQGLMAYVGSALPLLRRCAEGETYRQVGNREEVEKVLARRSRFDRQA</sequence>
<reference evidence="1 2" key="1">
    <citation type="journal article" date="2012" name="BMC Genomics">
        <title>Genome-guided analysis of physiological and morphological traits of the fermentative acetate oxidizer Thermacetogenium phaeum.</title>
        <authorList>
            <person name="Oehler D."/>
            <person name="Poehlein A."/>
            <person name="Leimbach A."/>
            <person name="Muller N."/>
            <person name="Daniel R."/>
            <person name="Gottschalk G."/>
            <person name="Schink B."/>
        </authorList>
    </citation>
    <scope>NUCLEOTIDE SEQUENCE [LARGE SCALE GENOMIC DNA]</scope>
    <source>
        <strain evidence="2">ATCC BAA-254 / DSM 26808 / PB</strain>
    </source>
</reference>
<dbReference type="RefSeq" id="WP_015049722.1">
    <property type="nucleotide sequence ID" value="NC_018870.1"/>
</dbReference>
<dbReference type="GO" id="GO:0044780">
    <property type="term" value="P:bacterial-type flagellum assembly"/>
    <property type="evidence" value="ECO:0007669"/>
    <property type="project" value="InterPro"/>
</dbReference>
<dbReference type="HOGENOM" id="CLU_1593779_0_0_9"/>
<organism evidence="1 2">
    <name type="scientific">Thermacetogenium phaeum (strain ATCC BAA-254 / DSM 26808 / PB)</name>
    <dbReference type="NCBI Taxonomy" id="1089553"/>
    <lineage>
        <taxon>Bacteria</taxon>
        <taxon>Bacillati</taxon>
        <taxon>Bacillota</taxon>
        <taxon>Clostridia</taxon>
        <taxon>Thermoanaerobacterales</taxon>
        <taxon>Thermoanaerobacteraceae</taxon>
        <taxon>Thermacetogenium</taxon>
    </lineage>
</organism>
<keyword evidence="2" id="KW-1185">Reference proteome</keyword>
<dbReference type="Proteomes" id="UP000000467">
    <property type="component" value="Chromosome"/>
</dbReference>
<gene>
    <name evidence="1" type="ordered locus">Tph_c05660</name>
</gene>
<dbReference type="STRING" id="1089553.Tph_c05660"/>
<evidence type="ECO:0008006" key="3">
    <source>
        <dbReference type="Google" id="ProtNLM"/>
    </source>
</evidence>
<protein>
    <recommendedName>
        <fullName evidence="3">FlgN-like protein</fullName>
    </recommendedName>
</protein>
<dbReference type="InterPro" id="IPR036679">
    <property type="entry name" value="FlgN-like_sf"/>
</dbReference>
<accession>K4LRW4</accession>
<evidence type="ECO:0000313" key="1">
    <source>
        <dbReference type="EMBL" id="AFV10804.1"/>
    </source>
</evidence>
<evidence type="ECO:0000313" key="2">
    <source>
        <dbReference type="Proteomes" id="UP000000467"/>
    </source>
</evidence>
<dbReference type="AlphaFoldDB" id="K4LRW4"/>
<dbReference type="KEGG" id="tpz:Tph_c05660"/>
<dbReference type="EMBL" id="CP003732">
    <property type="protein sequence ID" value="AFV10804.1"/>
    <property type="molecule type" value="Genomic_DNA"/>
</dbReference>
<name>K4LRW4_THEPS</name>
<dbReference type="SUPFAM" id="SSF140566">
    <property type="entry name" value="FlgN-like"/>
    <property type="match status" value="1"/>
</dbReference>
<proteinExistence type="predicted"/>